<proteinExistence type="predicted"/>
<comment type="caution">
    <text evidence="1">The sequence shown here is derived from an EMBL/GenBank/DDBJ whole genome shotgun (WGS) entry which is preliminary data.</text>
</comment>
<organism evidence="1 4">
    <name type="scientific">Rotaria sordida</name>
    <dbReference type="NCBI Taxonomy" id="392033"/>
    <lineage>
        <taxon>Eukaryota</taxon>
        <taxon>Metazoa</taxon>
        <taxon>Spiralia</taxon>
        <taxon>Gnathifera</taxon>
        <taxon>Rotifera</taxon>
        <taxon>Eurotatoria</taxon>
        <taxon>Bdelloidea</taxon>
        <taxon>Philodinida</taxon>
        <taxon>Philodinidae</taxon>
        <taxon>Rotaria</taxon>
    </lineage>
</organism>
<protein>
    <submittedName>
        <fullName evidence="1">Uncharacterized protein</fullName>
    </submittedName>
</protein>
<dbReference type="Proteomes" id="UP000663882">
    <property type="component" value="Unassembled WGS sequence"/>
</dbReference>
<dbReference type="OrthoDB" id="9909311at2759"/>
<sequence length="82" mass="9426">MISEEIPTLKIVCSPHTVFMIRPNNNGNGLSQCKLAERYYILLGSVSTILKCKTEYLNDYETNQNQNVKRKLKDTAAQKLYE</sequence>
<dbReference type="AlphaFoldDB" id="A0A815HJU4"/>
<dbReference type="EMBL" id="CAJNOU010004758">
    <property type="protein sequence ID" value="CAF1453999.1"/>
    <property type="molecule type" value="Genomic_DNA"/>
</dbReference>
<accession>A0A815HJU4</accession>
<dbReference type="EMBL" id="CAJNOO010003736">
    <property type="protein sequence ID" value="CAF1352471.1"/>
    <property type="molecule type" value="Genomic_DNA"/>
</dbReference>
<gene>
    <name evidence="3" type="ORF">FNK824_LOCUS13878</name>
    <name evidence="1" type="ORF">RFH988_LOCUS32376</name>
    <name evidence="2" type="ORF">SEV965_LOCUS33834</name>
</gene>
<dbReference type="Proteomes" id="UP000663889">
    <property type="component" value="Unassembled WGS sequence"/>
</dbReference>
<evidence type="ECO:0000313" key="4">
    <source>
        <dbReference type="Proteomes" id="UP000663882"/>
    </source>
</evidence>
<dbReference type="EMBL" id="CAJOBE010001859">
    <property type="protein sequence ID" value="CAF3780336.1"/>
    <property type="molecule type" value="Genomic_DNA"/>
</dbReference>
<reference evidence="1" key="1">
    <citation type="submission" date="2021-02" db="EMBL/GenBank/DDBJ databases">
        <authorList>
            <person name="Nowell W R."/>
        </authorList>
    </citation>
    <scope>NUCLEOTIDE SEQUENCE</scope>
</reference>
<evidence type="ECO:0000313" key="3">
    <source>
        <dbReference type="EMBL" id="CAF3780336.1"/>
    </source>
</evidence>
<name>A0A815HJU4_9BILA</name>
<dbReference type="Gene3D" id="1.10.10.60">
    <property type="entry name" value="Homeodomain-like"/>
    <property type="match status" value="1"/>
</dbReference>
<dbReference type="Proteomes" id="UP000663874">
    <property type="component" value="Unassembled WGS sequence"/>
</dbReference>
<evidence type="ECO:0000313" key="1">
    <source>
        <dbReference type="EMBL" id="CAF1352471.1"/>
    </source>
</evidence>
<evidence type="ECO:0000313" key="2">
    <source>
        <dbReference type="EMBL" id="CAF1453999.1"/>
    </source>
</evidence>